<keyword evidence="9" id="KW-1185">Reference proteome</keyword>
<dbReference type="Pfam" id="PF12738">
    <property type="entry name" value="PTCB-BRCT"/>
    <property type="match status" value="2"/>
</dbReference>
<feature type="domain" description="BRCT" evidence="8">
    <location>
        <begin position="1180"/>
        <end position="1245"/>
    </location>
</feature>
<dbReference type="Gene3D" id="3.40.50.10190">
    <property type="entry name" value="BRCT domain"/>
    <property type="match status" value="6"/>
</dbReference>
<feature type="compositionally biased region" description="Polar residues" evidence="7">
    <location>
        <begin position="773"/>
        <end position="791"/>
    </location>
</feature>
<dbReference type="RefSeq" id="XP_022250772.1">
    <property type="nucleotide sequence ID" value="XM_022395064.1"/>
</dbReference>
<feature type="region of interest" description="Disordered" evidence="7">
    <location>
        <begin position="199"/>
        <end position="218"/>
    </location>
</feature>
<feature type="domain" description="BRCT" evidence="8">
    <location>
        <begin position="986"/>
        <end position="1061"/>
    </location>
</feature>
<evidence type="ECO:0000256" key="6">
    <source>
        <dbReference type="SAM" id="Coils"/>
    </source>
</evidence>
<feature type="compositionally biased region" description="Low complexity" evidence="7">
    <location>
        <begin position="616"/>
        <end position="633"/>
    </location>
</feature>
<keyword evidence="6" id="KW-0175">Coiled coil</keyword>
<dbReference type="CDD" id="cd17710">
    <property type="entry name" value="BRCT_PAXIP1_rpt2"/>
    <property type="match status" value="1"/>
</dbReference>
<proteinExistence type="predicted"/>
<dbReference type="SUPFAM" id="SSF52113">
    <property type="entry name" value="BRCT domain"/>
    <property type="match status" value="5"/>
</dbReference>
<evidence type="ECO:0000256" key="3">
    <source>
        <dbReference type="ARBA" id="ARBA00023242"/>
    </source>
</evidence>
<reference evidence="10" key="1">
    <citation type="submission" date="2025-08" db="UniProtKB">
        <authorList>
            <consortium name="RefSeq"/>
        </authorList>
    </citation>
    <scope>IDENTIFICATION</scope>
    <source>
        <tissue evidence="10">Muscle</tissue>
    </source>
</reference>
<evidence type="ECO:0000256" key="5">
    <source>
        <dbReference type="ARBA" id="ARBA00030146"/>
    </source>
</evidence>
<feature type="compositionally biased region" description="Low complexity" evidence="7">
    <location>
        <begin position="439"/>
        <end position="468"/>
    </location>
</feature>
<evidence type="ECO:0000256" key="1">
    <source>
        <dbReference type="ARBA" id="ARBA00004123"/>
    </source>
</evidence>
<feature type="compositionally biased region" description="Polar residues" evidence="7">
    <location>
        <begin position="555"/>
        <end position="573"/>
    </location>
</feature>
<dbReference type="Pfam" id="PF16770">
    <property type="entry name" value="RTT107_BRCT_5"/>
    <property type="match status" value="1"/>
</dbReference>
<dbReference type="Pfam" id="PF16589">
    <property type="entry name" value="BRCT_2"/>
    <property type="match status" value="2"/>
</dbReference>
<dbReference type="CDD" id="cd18440">
    <property type="entry name" value="BRCT_PAXIP1_rpt6"/>
    <property type="match status" value="1"/>
</dbReference>
<keyword evidence="2" id="KW-0227">DNA damage</keyword>
<evidence type="ECO:0000313" key="9">
    <source>
        <dbReference type="Proteomes" id="UP000694941"/>
    </source>
</evidence>
<dbReference type="GeneID" id="106466978"/>
<feature type="coiled-coil region" evidence="6">
    <location>
        <begin position="307"/>
        <end position="366"/>
    </location>
</feature>
<evidence type="ECO:0000256" key="2">
    <source>
        <dbReference type="ARBA" id="ARBA00022763"/>
    </source>
</evidence>
<dbReference type="CDD" id="cd17730">
    <property type="entry name" value="BRCT_PAXIP1_rpt4"/>
    <property type="match status" value="1"/>
</dbReference>
<protein>
    <recommendedName>
        <fullName evidence="4">PAX-interacting protein 1</fullName>
    </recommendedName>
    <alternativeName>
        <fullName evidence="5">PAX transactivation activation domain-interacting protein</fullName>
    </alternativeName>
</protein>
<evidence type="ECO:0000256" key="7">
    <source>
        <dbReference type="SAM" id="MobiDB-lite"/>
    </source>
</evidence>
<feature type="region of interest" description="Disordered" evidence="7">
    <location>
        <begin position="280"/>
        <end position="299"/>
    </location>
</feature>
<feature type="domain" description="BRCT" evidence="8">
    <location>
        <begin position="893"/>
        <end position="972"/>
    </location>
</feature>
<comment type="subcellular location">
    <subcellularLocation>
        <location evidence="1">Nucleus</location>
    </subcellularLocation>
</comment>
<feature type="domain" description="BRCT" evidence="8">
    <location>
        <begin position="6"/>
        <end position="94"/>
    </location>
</feature>
<dbReference type="PANTHER" id="PTHR23196">
    <property type="entry name" value="PAX TRANSCRIPTION ACTIVATION DOMAIN INTERACTING PROTEIN"/>
    <property type="match status" value="1"/>
</dbReference>
<dbReference type="Proteomes" id="UP000694941">
    <property type="component" value="Unplaced"/>
</dbReference>
<dbReference type="CDD" id="cd17714">
    <property type="entry name" value="BRCT_PAXIP1_rpt1"/>
    <property type="match status" value="1"/>
</dbReference>
<evidence type="ECO:0000259" key="8">
    <source>
        <dbReference type="PROSITE" id="PS50172"/>
    </source>
</evidence>
<gene>
    <name evidence="10" type="primary">LOC106466978</name>
</gene>
<evidence type="ECO:0000313" key="10">
    <source>
        <dbReference type="RefSeq" id="XP_022250772.1"/>
    </source>
</evidence>
<dbReference type="Pfam" id="PF00533">
    <property type="entry name" value="BRCT"/>
    <property type="match status" value="1"/>
</dbReference>
<organism evidence="9 10">
    <name type="scientific">Limulus polyphemus</name>
    <name type="common">Atlantic horseshoe crab</name>
    <dbReference type="NCBI Taxonomy" id="6850"/>
    <lineage>
        <taxon>Eukaryota</taxon>
        <taxon>Metazoa</taxon>
        <taxon>Ecdysozoa</taxon>
        <taxon>Arthropoda</taxon>
        <taxon>Chelicerata</taxon>
        <taxon>Merostomata</taxon>
        <taxon>Xiphosura</taxon>
        <taxon>Limulidae</taxon>
        <taxon>Limulus</taxon>
    </lineage>
</organism>
<feature type="domain" description="BRCT" evidence="8">
    <location>
        <begin position="95"/>
        <end position="185"/>
    </location>
</feature>
<feature type="region of interest" description="Disordered" evidence="7">
    <location>
        <begin position="773"/>
        <end position="792"/>
    </location>
</feature>
<keyword evidence="3" id="KW-0539">Nucleus</keyword>
<accession>A0ABM1T4G6</accession>
<feature type="region of interest" description="Disordered" evidence="7">
    <location>
        <begin position="668"/>
        <end position="692"/>
    </location>
</feature>
<feature type="compositionally biased region" description="Low complexity" evidence="7">
    <location>
        <begin position="481"/>
        <end position="512"/>
    </location>
</feature>
<evidence type="ECO:0000256" key="4">
    <source>
        <dbReference type="ARBA" id="ARBA00023858"/>
    </source>
</evidence>
<feature type="region of interest" description="Disordered" evidence="7">
    <location>
        <begin position="725"/>
        <end position="755"/>
    </location>
</feature>
<dbReference type="PANTHER" id="PTHR23196:SF1">
    <property type="entry name" value="PAX-INTERACTING PROTEIN 1"/>
    <property type="match status" value="1"/>
</dbReference>
<feature type="region of interest" description="Disordered" evidence="7">
    <location>
        <begin position="831"/>
        <end position="856"/>
    </location>
</feature>
<feature type="compositionally biased region" description="Low complexity" evidence="7">
    <location>
        <begin position="202"/>
        <end position="213"/>
    </location>
</feature>
<feature type="compositionally biased region" description="Low complexity" evidence="7">
    <location>
        <begin position="289"/>
        <end position="299"/>
    </location>
</feature>
<name>A0ABM1T4G6_LIMPO</name>
<dbReference type="CDD" id="cd17711">
    <property type="entry name" value="BRCT_PAXIP1_rpt3"/>
    <property type="match status" value="1"/>
</dbReference>
<dbReference type="SMART" id="SM00292">
    <property type="entry name" value="BRCT"/>
    <property type="match status" value="6"/>
</dbReference>
<dbReference type="InterPro" id="IPR051579">
    <property type="entry name" value="DDR_Transcriptional_Reg"/>
</dbReference>
<feature type="region of interest" description="Disordered" evidence="7">
    <location>
        <begin position="555"/>
        <end position="650"/>
    </location>
</feature>
<dbReference type="InterPro" id="IPR001357">
    <property type="entry name" value="BRCT_dom"/>
</dbReference>
<sequence length="1366" mass="155782">MYNMEIKPDLFKDVKFYIVDDIEDHDKVKKLLLDGGAKLINYLSDMVTHVIADNADSPDVSEAQELFEKPVVTNQWVKMSAKCGTLLPISGFSPTRTQMFSSIIACPSQMSESDTKAVWAMVTFYGGNFQLDLTKNCTHLIAAKPEGAKYERALQTHEQIKIVTPDWVVDSVKNKMVCDEDLYHPRLLILPEPEQPKLSVISSSEQTSETSTTRNNLVTETEITLTLPSQNPPNSHFAPRIVSIPSIRECKATLGVGESQDQVKLVTLPHQYEVIQSQSQLSATNVDTPSPQQQQMQQFLQQQQPHIQQQLQALDQQQSQLSSQQIQQKIKLLRQQQQIPRHLLQQQQLQKQIQQKQQQFVQQRLQWQQQQQNQQQQQQLGMQFVQKPQQQPQQSQHLTQQLLRLRQLQDQMQQQQLNTQQLPGQQQQYQIQNLPRQKALQFQQQTTPGQPPAQLLQQRPPMVQQQHQTASQPPVHHLAQRHQLIQQQQQHHQPATHGQPPVQHLSQQPQLIQQSPQLRQQLYQQQQTFFQQQQQVVQTSQATHAPGPNTLLQQRQQSMNASTTQPPVLTGQPQVALKPPPQYPFTEHNQLTGQPRLQFPPQSPQQLNPEPRMPFQQQQQQIQPRELLQQQTQHVVRWAPSTPKEDTQEQALQRKILWQQQQQRQAQLDTDLTQNQQTPVWPQQQQTSSQEQNTQLQQQILQWQQRELQRRQKLLQQQKQQQVQKPLGQVQLISRPPPEYPGGTTSQVPPSPGSQPNITVVPCQQSLVHTSGGVQQGIQTPPQITSGQSAAQVKPKTKTALANLLNNRLLGSVKGADGTEDGQVPNRVSQIQTPAAQQPSASSGGKNGQQFISPQATVGGASFPGAGTAAVASREVTFYGHDPLVQVPGDLCLLGCVFCIEDYNRSVEEDKLFTWSKVVEQHGGEVENSYSSRCSHVLCEKQRNSVVQQAMREGKRCVTAYWLNDVLLQKKMRAPWQALHFPSPFSDEKPCKNWIIAVTNFEGEERSILKQMIIATGAKYTGYMSRLNSLLVTKRQEGKKYEKAREWGIPVVNVQWLNDVLFGHLEALRLPMAQKYQQYSGVNQFKVDYALVPHLMTAWRVPIKITEEMWKKFLPGARAKFNAELENKKRRSESGDTLDIKKQRLSPELEENIPLTTNNPPPEEEKPYVMFTALKNTGHLSRIVIQLGGRLAPSAKECSHLVINKFARTVKFLCAINVVRYVVTSDWLLESERQNRFVDEKPYILEDQETEKQFGVKIKQTLKRRGRGPLFKNMVFFITPGVYPPPLVLKDIVECGGGTVVLKRRPTYRQIKAMAQAGTTFYVITCDNDLHLCKDFLQKKIGVHNAEFILTGVLRQHLDFSAFLYT</sequence>
<feature type="compositionally biased region" description="Polar residues" evidence="7">
    <location>
        <begin position="743"/>
        <end position="755"/>
    </location>
</feature>
<dbReference type="PROSITE" id="PS50172">
    <property type="entry name" value="BRCT"/>
    <property type="match status" value="5"/>
</dbReference>
<feature type="region of interest" description="Disordered" evidence="7">
    <location>
        <begin position="439"/>
        <end position="512"/>
    </location>
</feature>
<dbReference type="InterPro" id="IPR036420">
    <property type="entry name" value="BRCT_dom_sf"/>
</dbReference>